<accession>A0A1H9V4K6</accession>
<gene>
    <name evidence="3" type="ORF">SAMN04487855_2747</name>
    <name evidence="2" type="ORF">SAMN05216589_2472</name>
</gene>
<evidence type="ECO:0000313" key="2">
    <source>
        <dbReference type="EMBL" id="SES16481.1"/>
    </source>
</evidence>
<protein>
    <submittedName>
        <fullName evidence="2">Uncharacterized protein</fullName>
    </submittedName>
</protein>
<reference evidence="4 5" key="1">
    <citation type="submission" date="2016-10" db="EMBL/GenBank/DDBJ databases">
        <authorList>
            <person name="de Groot N.N."/>
        </authorList>
    </citation>
    <scope>NUCLEOTIDE SEQUENCE [LARGE SCALE GENOMIC DNA]</scope>
    <source>
        <strain evidence="3 4">CGMCC 1.9095</strain>
        <strain evidence="2 5">DSM 22558</strain>
    </source>
</reference>
<feature type="chain" id="PRO_5010472929" evidence="1">
    <location>
        <begin position="34"/>
        <end position="156"/>
    </location>
</feature>
<dbReference type="RefSeq" id="WP_074780161.1">
    <property type="nucleotide sequence ID" value="NZ_FOGN01000005.1"/>
</dbReference>
<sequence>MDASQTRTGFSRGLPTLFTNIALLIATSLPAQASEPGAERQTSFSDRNYVPGRHINTISPVTIKERNSAPAKARRIEEETEKVIWTDARGTETEYRMYYAHDGTLLDFASVCSNYRTGSIDYRNCRKAARQWFGSKCNGGSAAGKMYCHARNAFRP</sequence>
<dbReference type="OrthoDB" id="7030833at2"/>
<organism evidence="2 5">
    <name type="scientific">Halopseudomonas bauzanensis</name>
    <dbReference type="NCBI Taxonomy" id="653930"/>
    <lineage>
        <taxon>Bacteria</taxon>
        <taxon>Pseudomonadati</taxon>
        <taxon>Pseudomonadota</taxon>
        <taxon>Gammaproteobacteria</taxon>
        <taxon>Pseudomonadales</taxon>
        <taxon>Pseudomonadaceae</taxon>
        <taxon>Halopseudomonas</taxon>
    </lineage>
</organism>
<dbReference type="Proteomes" id="UP000186599">
    <property type="component" value="Unassembled WGS sequence"/>
</dbReference>
<feature type="signal peptide" evidence="1">
    <location>
        <begin position="1"/>
        <end position="33"/>
    </location>
</feature>
<evidence type="ECO:0000313" key="5">
    <source>
        <dbReference type="Proteomes" id="UP000186904"/>
    </source>
</evidence>
<dbReference type="AlphaFoldDB" id="A0A1H9V4K6"/>
<evidence type="ECO:0000313" key="3">
    <source>
        <dbReference type="EMBL" id="SFM19848.1"/>
    </source>
</evidence>
<evidence type="ECO:0000313" key="4">
    <source>
        <dbReference type="Proteomes" id="UP000186599"/>
    </source>
</evidence>
<keyword evidence="4" id="KW-1185">Reference proteome</keyword>
<dbReference type="EMBL" id="FOUA01000005">
    <property type="protein sequence ID" value="SFM19848.1"/>
    <property type="molecule type" value="Genomic_DNA"/>
</dbReference>
<dbReference type="Proteomes" id="UP000186904">
    <property type="component" value="Unassembled WGS sequence"/>
</dbReference>
<evidence type="ECO:0000256" key="1">
    <source>
        <dbReference type="SAM" id="SignalP"/>
    </source>
</evidence>
<name>A0A1H9V4K6_9GAMM</name>
<dbReference type="EMBL" id="FOGN01000005">
    <property type="protein sequence ID" value="SES16481.1"/>
    <property type="molecule type" value="Genomic_DNA"/>
</dbReference>
<proteinExistence type="predicted"/>
<keyword evidence="1" id="KW-0732">Signal</keyword>